<protein>
    <submittedName>
        <fullName evidence="1">Uncharacterized protein</fullName>
    </submittedName>
</protein>
<name>A0A6M3M995_9ZZZZ</name>
<reference evidence="1" key="1">
    <citation type="submission" date="2020-03" db="EMBL/GenBank/DDBJ databases">
        <title>The deep terrestrial virosphere.</title>
        <authorList>
            <person name="Holmfeldt K."/>
            <person name="Nilsson E."/>
            <person name="Simone D."/>
            <person name="Lopez-Fernandez M."/>
            <person name="Wu X."/>
            <person name="de Brujin I."/>
            <person name="Lundin D."/>
            <person name="Andersson A."/>
            <person name="Bertilsson S."/>
            <person name="Dopson M."/>
        </authorList>
    </citation>
    <scope>NUCLEOTIDE SEQUENCE</scope>
    <source>
        <strain evidence="1">MM171A00110</strain>
    </source>
</reference>
<evidence type="ECO:0000313" key="1">
    <source>
        <dbReference type="EMBL" id="QJB01432.1"/>
    </source>
</evidence>
<accession>A0A6M3M995</accession>
<dbReference type="EMBL" id="MT143708">
    <property type="protein sequence ID" value="QJB01432.1"/>
    <property type="molecule type" value="Genomic_DNA"/>
</dbReference>
<organism evidence="1">
    <name type="scientific">viral metagenome</name>
    <dbReference type="NCBI Taxonomy" id="1070528"/>
    <lineage>
        <taxon>unclassified sequences</taxon>
        <taxon>metagenomes</taxon>
        <taxon>organismal metagenomes</taxon>
    </lineage>
</organism>
<gene>
    <name evidence="1" type="ORF">MM171A00110_0092</name>
</gene>
<proteinExistence type="predicted"/>
<dbReference type="AlphaFoldDB" id="A0A6M3M995"/>
<sequence length="149" mass="16556">MPEESGKAPEQITIVNGKPAECGCTMAFSSGGGQYSDVHRVTLCEVHRTKTGFGPTEVVRDENGYWYHPCIPAFDGSEDPEPYHAWLKAQGLQLSWGSLEIDLADHPYWNGEANCIGWDPRSPGPEWFLLGIFDTEDGPHVHWARRVAS</sequence>